<feature type="compositionally biased region" description="Basic and acidic residues" evidence="1">
    <location>
        <begin position="430"/>
        <end position="443"/>
    </location>
</feature>
<feature type="chain" id="PRO_5020969911" evidence="2">
    <location>
        <begin position="26"/>
        <end position="476"/>
    </location>
</feature>
<dbReference type="SUPFAM" id="SSF52266">
    <property type="entry name" value="SGNH hydrolase"/>
    <property type="match status" value="1"/>
</dbReference>
<dbReference type="InterPro" id="IPR007407">
    <property type="entry name" value="DUF459"/>
</dbReference>
<feature type="signal peptide" evidence="2">
    <location>
        <begin position="1"/>
        <end position="25"/>
    </location>
</feature>
<feature type="compositionally biased region" description="Low complexity" evidence="1">
    <location>
        <begin position="457"/>
        <end position="476"/>
    </location>
</feature>
<evidence type="ECO:0000256" key="1">
    <source>
        <dbReference type="SAM" id="MobiDB-lite"/>
    </source>
</evidence>
<feature type="region of interest" description="Disordered" evidence="1">
    <location>
        <begin position="102"/>
        <end position="148"/>
    </location>
</feature>
<reference evidence="3 4" key="1">
    <citation type="submission" date="2019-02" db="EMBL/GenBank/DDBJ databases">
        <title>Hansschlegelia quercus sp. nov., a novel methylotrophic bacterium from buds of oak (Quercus robur L.).</title>
        <authorList>
            <person name="Agafonova N.V."/>
            <person name="Kaparullina E.N."/>
            <person name="Grouzdev D.S."/>
            <person name="Doronina N.V."/>
        </authorList>
    </citation>
    <scope>NUCLEOTIDE SEQUENCE [LARGE SCALE GENOMIC DNA]</scope>
    <source>
        <strain evidence="3 4">Dub</strain>
    </source>
</reference>
<protein>
    <submittedName>
        <fullName evidence="3">DUF459 domain-containing protein</fullName>
    </submittedName>
</protein>
<dbReference type="EMBL" id="SIUB01000001">
    <property type="protein sequence ID" value="TBN55118.1"/>
    <property type="molecule type" value="Genomic_DNA"/>
</dbReference>
<dbReference type="Pfam" id="PF04311">
    <property type="entry name" value="DUF459"/>
    <property type="match status" value="1"/>
</dbReference>
<dbReference type="InterPro" id="IPR036514">
    <property type="entry name" value="SGNH_hydro_sf"/>
</dbReference>
<dbReference type="OrthoDB" id="9805649at2"/>
<feature type="compositionally biased region" description="Basic and acidic residues" evidence="1">
    <location>
        <begin position="37"/>
        <end position="79"/>
    </location>
</feature>
<dbReference type="RefSeq" id="WP_131001369.1">
    <property type="nucleotide sequence ID" value="NZ_JBHSZR010000002.1"/>
</dbReference>
<evidence type="ECO:0000256" key="2">
    <source>
        <dbReference type="SAM" id="SignalP"/>
    </source>
</evidence>
<dbReference type="Gene3D" id="3.40.50.1110">
    <property type="entry name" value="SGNH hydrolase"/>
    <property type="match status" value="1"/>
</dbReference>
<keyword evidence="4" id="KW-1185">Reference proteome</keyword>
<comment type="caution">
    <text evidence="3">The sequence shown here is derived from an EMBL/GenBank/DDBJ whole genome shotgun (WGS) entry which is preliminary data.</text>
</comment>
<sequence length="476" mass="51039">MRRPARHALLALAALSALFVADAMRADVGAQDYYRRYDYDAPPPERPRRYRQDPAYGDREIAYERRRAAPSPDYRESRRIPPLAERQRSSGFGGFLQRLFGGGARDDDSSADGWGARRDPGAVEIRPAPRPTRRRAAPDQARTPPPLPPNVIALPAEPAITAPTTVVAVFGDAIAEGLADGLASAFSDAPDVAVRSFVKPNGGLVRADYFDFVDAAKKALAAGPVAYAVVDVGVNDRQPFQDGSTAQPLSEAWRKRYVERVDALLAVFTEHKVPVYWVGLAPSDSDDANADHTALNVLTRDRVEAAGGVYVDVWEGFVDEDGAFEAEGPQLDGQIGRLRLDDGVRFTAEGSRKLAHYVEREIRKVYKPAAPQADAIAGAVSPEGDPQDATAPAAERPRRLASPLVVLTAPRRAENGALAAAALAVPARDASPEAERVLVKGEAQDGAPGRLDDYKWPGAEKPAAQGAAAPEDPAKP</sequence>
<dbReference type="Proteomes" id="UP000291613">
    <property type="component" value="Unassembled WGS sequence"/>
</dbReference>
<accession>A0A4Q9GLH0</accession>
<feature type="region of interest" description="Disordered" evidence="1">
    <location>
        <begin position="424"/>
        <end position="476"/>
    </location>
</feature>
<name>A0A4Q9GLH0_9HYPH</name>
<organism evidence="3 4">
    <name type="scientific">Hansschlegelia quercus</name>
    <dbReference type="NCBI Taxonomy" id="2528245"/>
    <lineage>
        <taxon>Bacteria</taxon>
        <taxon>Pseudomonadati</taxon>
        <taxon>Pseudomonadota</taxon>
        <taxon>Alphaproteobacteria</taxon>
        <taxon>Hyphomicrobiales</taxon>
        <taxon>Methylopilaceae</taxon>
        <taxon>Hansschlegelia</taxon>
    </lineage>
</organism>
<evidence type="ECO:0000313" key="4">
    <source>
        <dbReference type="Proteomes" id="UP000291613"/>
    </source>
</evidence>
<keyword evidence="2" id="KW-0732">Signal</keyword>
<proteinExistence type="predicted"/>
<feature type="region of interest" description="Disordered" evidence="1">
    <location>
        <begin position="378"/>
        <end position="397"/>
    </location>
</feature>
<gene>
    <name evidence="3" type="ORF">EYR15_02980</name>
</gene>
<feature type="region of interest" description="Disordered" evidence="1">
    <location>
        <begin position="37"/>
        <end position="88"/>
    </location>
</feature>
<dbReference type="GO" id="GO:0016788">
    <property type="term" value="F:hydrolase activity, acting on ester bonds"/>
    <property type="evidence" value="ECO:0007669"/>
    <property type="project" value="UniProtKB-ARBA"/>
</dbReference>
<dbReference type="AlphaFoldDB" id="A0A4Q9GLH0"/>
<evidence type="ECO:0000313" key="3">
    <source>
        <dbReference type="EMBL" id="TBN55118.1"/>
    </source>
</evidence>